<dbReference type="SUPFAM" id="SSF57889">
    <property type="entry name" value="Cysteine-rich domain"/>
    <property type="match status" value="1"/>
</dbReference>
<dbReference type="Gene3D" id="2.30.42.10">
    <property type="match status" value="1"/>
</dbReference>
<feature type="region of interest" description="Disordered" evidence="8">
    <location>
        <begin position="430"/>
        <end position="513"/>
    </location>
</feature>
<feature type="region of interest" description="Disordered" evidence="8">
    <location>
        <begin position="727"/>
        <end position="766"/>
    </location>
</feature>
<dbReference type="Pfam" id="PF26547">
    <property type="entry name" value="PDZD8_N"/>
    <property type="match status" value="1"/>
</dbReference>
<dbReference type="GO" id="GO:0005739">
    <property type="term" value="C:mitochondrion"/>
    <property type="evidence" value="ECO:0007669"/>
    <property type="project" value="GOC"/>
</dbReference>
<dbReference type="PANTHER" id="PTHR21519:SF1">
    <property type="entry name" value="PDZ DOMAIN-CONTAINING PROTEIN 8"/>
    <property type="match status" value="1"/>
</dbReference>
<keyword evidence="7 9" id="KW-0472">Membrane</keyword>
<keyword evidence="2" id="KW-0813">Transport</keyword>
<dbReference type="GO" id="GO:0016020">
    <property type="term" value="C:membrane"/>
    <property type="evidence" value="ECO:0007669"/>
    <property type="project" value="UniProtKB-SubCell"/>
</dbReference>
<dbReference type="GO" id="GO:1990456">
    <property type="term" value="P:mitochondrion-endoplasmic reticulum membrane tethering"/>
    <property type="evidence" value="ECO:0007669"/>
    <property type="project" value="InterPro"/>
</dbReference>
<feature type="transmembrane region" description="Helical" evidence="9">
    <location>
        <begin position="6"/>
        <end position="30"/>
    </location>
</feature>
<evidence type="ECO:0000256" key="1">
    <source>
        <dbReference type="ARBA" id="ARBA00004370"/>
    </source>
</evidence>
<evidence type="ECO:0000259" key="10">
    <source>
        <dbReference type="PROSITE" id="PS50081"/>
    </source>
</evidence>
<reference evidence="13 14" key="1">
    <citation type="submission" date="2020-11" db="EMBL/GenBank/DDBJ databases">
        <authorList>
            <person name="Wallbank WR R."/>
            <person name="Pardo Diaz C."/>
            <person name="Kozak K."/>
            <person name="Martin S."/>
            <person name="Jiggins C."/>
            <person name="Moest M."/>
            <person name="Warren A I."/>
            <person name="Generalovic N T."/>
            <person name="Byers J.R.P. K."/>
            <person name="Montejo-Kovacevich G."/>
            <person name="Yen C E."/>
        </authorList>
    </citation>
    <scope>NUCLEOTIDE SEQUENCE [LARGE SCALE GENOMIC DNA]</scope>
</reference>
<dbReference type="Pfam" id="PF17820">
    <property type="entry name" value="PDZ_6"/>
    <property type="match status" value="1"/>
</dbReference>
<dbReference type="OMA" id="HIALECM"/>
<keyword evidence="9" id="KW-1133">Transmembrane helix</keyword>
<accession>A0A7R8YWY8</accession>
<evidence type="ECO:0000313" key="14">
    <source>
        <dbReference type="Proteomes" id="UP000594454"/>
    </source>
</evidence>
<name>A0A7R8YWY8_HERIL</name>
<evidence type="ECO:0000313" key="13">
    <source>
        <dbReference type="EMBL" id="CAD7087316.1"/>
    </source>
</evidence>
<evidence type="ECO:0000256" key="7">
    <source>
        <dbReference type="ARBA" id="ARBA00023136"/>
    </source>
</evidence>
<evidence type="ECO:0000256" key="3">
    <source>
        <dbReference type="ARBA" id="ARBA00022723"/>
    </source>
</evidence>
<feature type="compositionally biased region" description="Polar residues" evidence="8">
    <location>
        <begin position="493"/>
        <end position="512"/>
    </location>
</feature>
<dbReference type="InterPro" id="IPR001478">
    <property type="entry name" value="PDZ"/>
</dbReference>
<keyword evidence="6" id="KW-0446">Lipid-binding</keyword>
<dbReference type="GO" id="GO:0008289">
    <property type="term" value="F:lipid binding"/>
    <property type="evidence" value="ECO:0007669"/>
    <property type="project" value="UniProtKB-KW"/>
</dbReference>
<evidence type="ECO:0008006" key="15">
    <source>
        <dbReference type="Google" id="ProtNLM"/>
    </source>
</evidence>
<feature type="compositionally biased region" description="Polar residues" evidence="8">
    <location>
        <begin position="430"/>
        <end position="439"/>
    </location>
</feature>
<dbReference type="GO" id="GO:0006869">
    <property type="term" value="P:lipid transport"/>
    <property type="evidence" value="ECO:0007669"/>
    <property type="project" value="UniProtKB-KW"/>
</dbReference>
<feature type="domain" description="SMP-LTD" evidence="12">
    <location>
        <begin position="75"/>
        <end position="257"/>
    </location>
</feature>
<dbReference type="CDD" id="cd20825">
    <property type="entry name" value="C1_PDZD8"/>
    <property type="match status" value="1"/>
</dbReference>
<evidence type="ECO:0000259" key="11">
    <source>
        <dbReference type="PROSITE" id="PS50106"/>
    </source>
</evidence>
<feature type="compositionally biased region" description="Low complexity" evidence="8">
    <location>
        <begin position="727"/>
        <end position="741"/>
    </location>
</feature>
<dbReference type="InterPro" id="IPR002219">
    <property type="entry name" value="PKC_DAG/PE"/>
</dbReference>
<dbReference type="InterPro" id="IPR041489">
    <property type="entry name" value="PDZ_6"/>
</dbReference>
<evidence type="ECO:0000256" key="2">
    <source>
        <dbReference type="ARBA" id="ARBA00022448"/>
    </source>
</evidence>
<dbReference type="Proteomes" id="UP000594454">
    <property type="component" value="Chromosome 4"/>
</dbReference>
<dbReference type="InterPro" id="IPR031468">
    <property type="entry name" value="SMP_LBD"/>
</dbReference>
<protein>
    <recommendedName>
        <fullName evidence="15">PDZ domain-containing protein 8</fullName>
    </recommendedName>
</protein>
<evidence type="ECO:0000256" key="4">
    <source>
        <dbReference type="ARBA" id="ARBA00022833"/>
    </source>
</evidence>
<dbReference type="SMART" id="SM00109">
    <property type="entry name" value="C1"/>
    <property type="match status" value="1"/>
</dbReference>
<dbReference type="InParanoid" id="A0A7R8YWY8"/>
<dbReference type="PROSITE" id="PS00479">
    <property type="entry name" value="ZF_DAG_PE_1"/>
    <property type="match status" value="1"/>
</dbReference>
<evidence type="ECO:0000256" key="8">
    <source>
        <dbReference type="SAM" id="MobiDB-lite"/>
    </source>
</evidence>
<feature type="region of interest" description="Disordered" evidence="8">
    <location>
        <begin position="638"/>
        <end position="672"/>
    </location>
</feature>
<feature type="compositionally biased region" description="Basic and acidic residues" evidence="8">
    <location>
        <begin position="652"/>
        <end position="663"/>
    </location>
</feature>
<keyword evidence="4" id="KW-0862">Zinc</keyword>
<dbReference type="SUPFAM" id="SSF50156">
    <property type="entry name" value="PDZ domain-like"/>
    <property type="match status" value="1"/>
</dbReference>
<feature type="domain" description="Phorbol-ester/DAG-type" evidence="10">
    <location>
        <begin position="669"/>
        <end position="719"/>
    </location>
</feature>
<keyword evidence="9" id="KW-0812">Transmembrane</keyword>
<feature type="compositionally biased region" description="Polar residues" evidence="8">
    <location>
        <begin position="935"/>
        <end position="945"/>
    </location>
</feature>
<dbReference type="SMART" id="SM00228">
    <property type="entry name" value="PDZ"/>
    <property type="match status" value="1"/>
</dbReference>
<dbReference type="OrthoDB" id="10004596at2759"/>
<dbReference type="GO" id="GO:0044233">
    <property type="term" value="C:mitochondria-associated endoplasmic reticulum membrane contact site"/>
    <property type="evidence" value="ECO:0007669"/>
    <property type="project" value="InterPro"/>
</dbReference>
<dbReference type="InterPro" id="IPR039275">
    <property type="entry name" value="PDZD8"/>
</dbReference>
<comment type="subcellular location">
    <subcellularLocation>
        <location evidence="1">Membrane</location>
    </subcellularLocation>
</comment>
<feature type="compositionally biased region" description="Low complexity" evidence="8">
    <location>
        <begin position="919"/>
        <end position="929"/>
    </location>
</feature>
<dbReference type="InterPro" id="IPR036034">
    <property type="entry name" value="PDZ_sf"/>
</dbReference>
<dbReference type="GO" id="GO:0046872">
    <property type="term" value="F:metal ion binding"/>
    <property type="evidence" value="ECO:0007669"/>
    <property type="project" value="UniProtKB-KW"/>
</dbReference>
<dbReference type="PROSITE" id="PS50081">
    <property type="entry name" value="ZF_DAG_PE_2"/>
    <property type="match status" value="1"/>
</dbReference>
<dbReference type="PROSITE" id="PS50106">
    <property type="entry name" value="PDZ"/>
    <property type="match status" value="1"/>
</dbReference>
<dbReference type="GO" id="GO:0051560">
    <property type="term" value="P:mitochondrial calcium ion homeostasis"/>
    <property type="evidence" value="ECO:0007669"/>
    <property type="project" value="InterPro"/>
</dbReference>
<dbReference type="CDD" id="cd21674">
    <property type="entry name" value="SMP_PDZD8"/>
    <property type="match status" value="1"/>
</dbReference>
<feature type="domain" description="PDZ" evidence="11">
    <location>
        <begin position="322"/>
        <end position="379"/>
    </location>
</feature>
<dbReference type="InterPro" id="IPR046349">
    <property type="entry name" value="C1-like_sf"/>
</dbReference>
<feature type="region of interest" description="Disordered" evidence="8">
    <location>
        <begin position="802"/>
        <end position="823"/>
    </location>
</feature>
<dbReference type="Pfam" id="PF00130">
    <property type="entry name" value="C1_1"/>
    <property type="match status" value="1"/>
</dbReference>
<feature type="compositionally biased region" description="Polar residues" evidence="8">
    <location>
        <begin position="447"/>
        <end position="465"/>
    </location>
</feature>
<evidence type="ECO:0000256" key="6">
    <source>
        <dbReference type="ARBA" id="ARBA00023121"/>
    </source>
</evidence>
<keyword evidence="14" id="KW-1185">Reference proteome</keyword>
<sequence length="1011" mass="112903">MNLTTFLLFGLMSLVIGAVLMILLQYYFFIKYGNLPEESMEQRDINERYSLPDNILNNIKSTETESKSPIVAINLVMQFLFHELKNSNKVRKWFYRKLSLELDELISKTTTGKLFDKLTIRDLDLGGQFPEIKNLRVHNADLHDTEGHIENLDLLLDLQYRGNFRLSIDADMVLGKKGSLTLKVKYLSGLARLQFTRKPYTHWSLSFLGDPQLELGIESQFQGRQMQSNVTNLIMNQIRKAVRRKHTLPNYKLRYKPFFHKTEDDVDCEFIPNGKLEVNVSQLSRLMIPSNTELLYCTLTLSSLPWVEARQRDDKNVIISTDKEIHKAKNQQIGIVFKQADNIVSIEAVLPNTPALKAGLRRGDVLISIEGKRVNNINQVAKIVKSLNRPVLTLRIERVLSGVIKNDAIYEDNEAYEDLGNSNVSFSRSTESVQLIGTKQTRKNSTDRGGTSSESSVANTPTNSPRKSKGNIKSSSVSLSRENSESAAPDEQGSLSRQSAAGNRKTNQTPNEVPNEIEVIQQHSTIDFPVGSYVKVGDLCTFNLSETSNYINLCVYGRSKDFNELLGYVNIPVRNIIAECSETSLGHYVKSYSFTPPTTPDLQNHILSAQSGFDPTLCYGDILLSFVWNGNPTVMVNPSETVPKRSKSMRSSTDKLEESDRAEPSGPKSHNFIRTHFHRTTQCDYCGKKIWLKDAVQCRDCSMCCHKKCITKCQNSTVCGPVDCSSNTSSGSGTGSTISTSQPEFRVTQAPHSDDAESEDGDEVQPKLEGHRQSFSDLLAQGLKRVNSANNLAIPGIVSSLSQNSRSLPPSPQHTPRKQSLVNQSTNPFVTVTQRLEMIPDDVLDLTKEQIASITESLIEYSKAEDMMSLAKSSSKGLYADLEPNERVERINKLLTKLRLALDSETHAHSNLVAGPEISSTSKTTETSSPRNEAPKTSSEVNIFLQTKPPPSANSTQDEDPNRKKSLKEVEHEMARRAILIAQSEERVHALSVIMLYLCTGLQHAQGVASQ</sequence>
<organism evidence="13 14">
    <name type="scientific">Hermetia illucens</name>
    <name type="common">Black soldier fly</name>
    <dbReference type="NCBI Taxonomy" id="343691"/>
    <lineage>
        <taxon>Eukaryota</taxon>
        <taxon>Metazoa</taxon>
        <taxon>Ecdysozoa</taxon>
        <taxon>Arthropoda</taxon>
        <taxon>Hexapoda</taxon>
        <taxon>Insecta</taxon>
        <taxon>Pterygota</taxon>
        <taxon>Neoptera</taxon>
        <taxon>Endopterygota</taxon>
        <taxon>Diptera</taxon>
        <taxon>Brachycera</taxon>
        <taxon>Stratiomyomorpha</taxon>
        <taxon>Stratiomyidae</taxon>
        <taxon>Hermetiinae</taxon>
        <taxon>Hermetia</taxon>
    </lineage>
</organism>
<feature type="region of interest" description="Disordered" evidence="8">
    <location>
        <begin position="911"/>
        <end position="969"/>
    </location>
</feature>
<dbReference type="InterPro" id="IPR058801">
    <property type="entry name" value="PDZD8_N"/>
</dbReference>
<feature type="compositionally biased region" description="Basic and acidic residues" evidence="8">
    <location>
        <begin position="960"/>
        <end position="969"/>
    </location>
</feature>
<dbReference type="EMBL" id="LR899012">
    <property type="protein sequence ID" value="CAD7087316.1"/>
    <property type="molecule type" value="Genomic_DNA"/>
</dbReference>
<dbReference type="Gene3D" id="3.30.60.20">
    <property type="match status" value="1"/>
</dbReference>
<dbReference type="AlphaFoldDB" id="A0A7R8YWY8"/>
<dbReference type="PANTHER" id="PTHR21519">
    <property type="entry name" value="PDZ DOMAIN-CONTAINING PROTEIN 8"/>
    <property type="match status" value="1"/>
</dbReference>
<evidence type="ECO:0000256" key="9">
    <source>
        <dbReference type="SAM" id="Phobius"/>
    </source>
</evidence>
<evidence type="ECO:0000259" key="12">
    <source>
        <dbReference type="PROSITE" id="PS51847"/>
    </source>
</evidence>
<keyword evidence="5" id="KW-0445">Lipid transport</keyword>
<gene>
    <name evidence="13" type="ORF">HERILL_LOCUS10033</name>
</gene>
<proteinExistence type="predicted"/>
<dbReference type="PROSITE" id="PS51847">
    <property type="entry name" value="SMP"/>
    <property type="match status" value="1"/>
</dbReference>
<dbReference type="FunCoup" id="A0A7R8YWY8">
    <property type="interactions" value="153"/>
</dbReference>
<evidence type="ECO:0000256" key="5">
    <source>
        <dbReference type="ARBA" id="ARBA00023055"/>
    </source>
</evidence>
<keyword evidence="3" id="KW-0479">Metal-binding</keyword>